<reference evidence="2" key="1">
    <citation type="journal article" date="2017" name="Nat. Ecol. Evol.">
        <title>Genome expansion and lineage-specific genetic innovations in the forest pathogenic fungi Armillaria.</title>
        <authorList>
            <person name="Sipos G."/>
            <person name="Prasanna A.N."/>
            <person name="Walter M.C."/>
            <person name="O'Connor E."/>
            <person name="Balint B."/>
            <person name="Krizsan K."/>
            <person name="Kiss B."/>
            <person name="Hess J."/>
            <person name="Varga T."/>
            <person name="Slot J."/>
            <person name="Riley R."/>
            <person name="Boka B."/>
            <person name="Rigling D."/>
            <person name="Barry K."/>
            <person name="Lee J."/>
            <person name="Mihaltcheva S."/>
            <person name="LaButti K."/>
            <person name="Lipzen A."/>
            <person name="Waldron R."/>
            <person name="Moloney N.M."/>
            <person name="Sperisen C."/>
            <person name="Kredics L."/>
            <person name="Vagvoelgyi C."/>
            <person name="Patrignani A."/>
            <person name="Fitzpatrick D."/>
            <person name="Nagy I."/>
            <person name="Doyle S."/>
            <person name="Anderson J.B."/>
            <person name="Grigoriev I.V."/>
            <person name="Gueldener U."/>
            <person name="Muensterkoetter M."/>
            <person name="Nagy L.G."/>
        </authorList>
    </citation>
    <scope>NUCLEOTIDE SEQUENCE [LARGE SCALE GENOMIC DNA]</scope>
    <source>
        <strain evidence="2">C18/9</strain>
    </source>
</reference>
<organism evidence="1 2">
    <name type="scientific">Armillaria ostoyae</name>
    <name type="common">Armillaria root rot fungus</name>
    <dbReference type="NCBI Taxonomy" id="47428"/>
    <lineage>
        <taxon>Eukaryota</taxon>
        <taxon>Fungi</taxon>
        <taxon>Dikarya</taxon>
        <taxon>Basidiomycota</taxon>
        <taxon>Agaricomycotina</taxon>
        <taxon>Agaricomycetes</taxon>
        <taxon>Agaricomycetidae</taxon>
        <taxon>Agaricales</taxon>
        <taxon>Marasmiineae</taxon>
        <taxon>Physalacriaceae</taxon>
        <taxon>Armillaria</taxon>
    </lineage>
</organism>
<dbReference type="Proteomes" id="UP000219338">
    <property type="component" value="Unassembled WGS sequence"/>
</dbReference>
<name>A0A284S1P4_ARMOS</name>
<evidence type="ECO:0000313" key="2">
    <source>
        <dbReference type="Proteomes" id="UP000219338"/>
    </source>
</evidence>
<dbReference type="EMBL" id="FUEG01000026">
    <property type="protein sequence ID" value="SJL14925.1"/>
    <property type="molecule type" value="Genomic_DNA"/>
</dbReference>
<keyword evidence="2" id="KW-1185">Reference proteome</keyword>
<gene>
    <name evidence="1" type="ORF">ARMOST_18401</name>
</gene>
<sequence>MSKQRVSVNIEDRLIMSLLSRQPSRKSRRDRKIYRLPALIFEQQRPCSRRPNTDRAHRTSLVLNKCRGVNMLSGFRLRI</sequence>
<proteinExistence type="predicted"/>
<dbReference type="AlphaFoldDB" id="A0A284S1P4"/>
<accession>A0A284S1P4</accession>
<protein>
    <submittedName>
        <fullName evidence="1">Uncharacterized protein</fullName>
    </submittedName>
</protein>
<evidence type="ECO:0000313" key="1">
    <source>
        <dbReference type="EMBL" id="SJL14925.1"/>
    </source>
</evidence>